<dbReference type="RefSeq" id="WP_161861915.1">
    <property type="nucleotide sequence ID" value="NZ_CP046620.1"/>
</dbReference>
<gene>
    <name evidence="1" type="ORF">GO499_09170</name>
</gene>
<name>A0A6P1T133_9RHOB</name>
<reference evidence="1 2" key="1">
    <citation type="submission" date="2019-12" db="EMBL/GenBank/DDBJ databases">
        <title>Complete genome sequence of Algicella marina strain 9Alg 56(T) isolated from the red alga Tichocarpus crinitus.</title>
        <authorList>
            <person name="Kim S.-G."/>
            <person name="Nedashkovskaya O.I."/>
        </authorList>
    </citation>
    <scope>NUCLEOTIDE SEQUENCE [LARGE SCALE GENOMIC DNA]</scope>
    <source>
        <strain evidence="1 2">9Alg 56</strain>
    </source>
</reference>
<evidence type="ECO:0000313" key="1">
    <source>
        <dbReference type="EMBL" id="QHQ35353.1"/>
    </source>
</evidence>
<keyword evidence="2" id="KW-1185">Reference proteome</keyword>
<dbReference type="KEGG" id="amaq:GO499_09170"/>
<evidence type="ECO:0000313" key="2">
    <source>
        <dbReference type="Proteomes" id="UP000464495"/>
    </source>
</evidence>
<dbReference type="AlphaFoldDB" id="A0A6P1T133"/>
<organism evidence="1 2">
    <name type="scientific">Algicella marina</name>
    <dbReference type="NCBI Taxonomy" id="2683284"/>
    <lineage>
        <taxon>Bacteria</taxon>
        <taxon>Pseudomonadati</taxon>
        <taxon>Pseudomonadota</taxon>
        <taxon>Alphaproteobacteria</taxon>
        <taxon>Rhodobacterales</taxon>
        <taxon>Paracoccaceae</taxon>
        <taxon>Algicella</taxon>
    </lineage>
</organism>
<dbReference type="EMBL" id="CP046620">
    <property type="protein sequence ID" value="QHQ35353.1"/>
    <property type="molecule type" value="Genomic_DNA"/>
</dbReference>
<accession>A0A6P1T133</accession>
<protein>
    <submittedName>
        <fullName evidence="1">Uncharacterized protein</fullName>
    </submittedName>
</protein>
<proteinExistence type="predicted"/>
<dbReference type="Proteomes" id="UP000464495">
    <property type="component" value="Chromosome"/>
</dbReference>
<sequence>MNPPSHPLEIKTGADWLDPMIWTDAPLYGLTSAEGLSMPLQRKSEPRRRHLQFGPDRETRILEPETKARWDVLPLPEGMEDWAYGELTIPDDALSDYLWSSYTCADAALALLPEAFVLNNLVVSARVRDLIEAYMPGRCHFSVVTFTGRETGITPETPYFNVTVRRLLEYLGEKPKHGYRGKYRVLNGIWHPLCENAAAQAFHYEEPLLVHSRHDRYPILNRAFYKHLKDHNVTGLFDFTDGARPGGQALALFECVHPLNPSTAEARR</sequence>